<dbReference type="AlphaFoldDB" id="A0A848BQV2"/>
<dbReference type="KEGG" id="mhw:ACT01_04105"/>
<name>A0A848BQV2_9FIRM</name>
<evidence type="ECO:0000313" key="2">
    <source>
        <dbReference type="EMBL" id="NME27635.1"/>
    </source>
</evidence>
<reference evidence="2 3" key="1">
    <citation type="submission" date="2020-04" db="EMBL/GenBank/DDBJ databases">
        <authorList>
            <person name="Hitch T.C.A."/>
            <person name="Wylensek D."/>
            <person name="Clavel T."/>
        </authorList>
    </citation>
    <scope>NUCLEOTIDE SEQUENCE [LARGE SCALE GENOMIC DNA]</scope>
    <source>
        <strain evidence="2 3">Oil-RF-744-FAT-WT-6-1</strain>
    </source>
</reference>
<dbReference type="OrthoDB" id="9802710at2"/>
<dbReference type="Pfam" id="PF06107">
    <property type="entry name" value="DUF951"/>
    <property type="match status" value="1"/>
</dbReference>
<sequence length="70" mass="8043">MADFVRYQIGDVVQLKKSHPCGSNEWEVLRIGVDFVIRCCGCGHRVMVPRPKFEKSVRKIIRRATPEQDG</sequence>
<dbReference type="PANTHER" id="PTHR38455:SF1">
    <property type="entry name" value="DUF951 DOMAIN-CONTAINING PROTEIN"/>
    <property type="match status" value="1"/>
</dbReference>
<protein>
    <submittedName>
        <fullName evidence="2">DUF951 domain-containing protein</fullName>
    </submittedName>
</protein>
<dbReference type="PANTHER" id="PTHR38455">
    <property type="entry name" value="HYPOTHETICAL CYTOSOLIC PROTEIN"/>
    <property type="match status" value="1"/>
</dbReference>
<proteinExistence type="predicted"/>
<dbReference type="RefSeq" id="WP_059076068.1">
    <property type="nucleotide sequence ID" value="NZ_CP011940.1"/>
</dbReference>
<comment type="caution">
    <text evidence="2">The sequence shown here is derived from an EMBL/GenBank/DDBJ whole genome shotgun (WGS) entry which is preliminary data.</text>
</comment>
<dbReference type="EMBL" id="JBIEKR010000005">
    <property type="protein sequence ID" value="MFG6272840.1"/>
    <property type="molecule type" value="Genomic_DNA"/>
</dbReference>
<evidence type="ECO:0000313" key="4">
    <source>
        <dbReference type="Proteomes" id="UP001605989"/>
    </source>
</evidence>
<evidence type="ECO:0000313" key="3">
    <source>
        <dbReference type="Proteomes" id="UP000591071"/>
    </source>
</evidence>
<keyword evidence="4" id="KW-1185">Reference proteome</keyword>
<dbReference type="PIRSF" id="PIRSF037263">
    <property type="entry name" value="DUF951_bac"/>
    <property type="match status" value="1"/>
</dbReference>
<gene>
    <name evidence="1" type="ORF">ACGTZG_06510</name>
    <name evidence="2" type="ORF">HF872_03190</name>
</gene>
<organism evidence="2 3">
    <name type="scientific">Megasphaera hexanoica</name>
    <dbReference type="NCBI Taxonomy" id="1675036"/>
    <lineage>
        <taxon>Bacteria</taxon>
        <taxon>Bacillati</taxon>
        <taxon>Bacillota</taxon>
        <taxon>Negativicutes</taxon>
        <taxon>Veillonellales</taxon>
        <taxon>Veillonellaceae</taxon>
        <taxon>Megasphaera</taxon>
    </lineage>
</organism>
<evidence type="ECO:0000313" key="1">
    <source>
        <dbReference type="EMBL" id="MFG6272840.1"/>
    </source>
</evidence>
<dbReference type="Proteomes" id="UP000591071">
    <property type="component" value="Unassembled WGS sequence"/>
</dbReference>
<accession>A0A848BQV2</accession>
<dbReference type="InterPro" id="IPR009296">
    <property type="entry name" value="DUF951"/>
</dbReference>
<dbReference type="EMBL" id="JABAFG010000004">
    <property type="protein sequence ID" value="NME27635.1"/>
    <property type="molecule type" value="Genomic_DNA"/>
</dbReference>
<reference evidence="1 4" key="2">
    <citation type="submission" date="2024-10" db="EMBL/GenBank/DDBJ databases">
        <authorList>
            <person name="Sang B.-I."/>
            <person name="Prabhaharan D."/>
        </authorList>
    </citation>
    <scope>NUCLEOTIDE SEQUENCE [LARGE SCALE GENOMIC DNA]</scope>
    <source>
        <strain evidence="1 4">MH</strain>
    </source>
</reference>
<dbReference type="Proteomes" id="UP001605989">
    <property type="component" value="Unassembled WGS sequence"/>
</dbReference>